<feature type="region of interest" description="Disordered" evidence="14">
    <location>
        <begin position="2421"/>
        <end position="2448"/>
    </location>
</feature>
<dbReference type="OrthoDB" id="10248617at2759"/>
<dbReference type="InterPro" id="IPR007647">
    <property type="entry name" value="RNA_pol_Rpb2_5"/>
</dbReference>
<feature type="region of interest" description="Disordered" evidence="14">
    <location>
        <begin position="2139"/>
        <end position="2187"/>
    </location>
</feature>
<comment type="subcellular location">
    <subcellularLocation>
        <location evidence="1">Nucleus</location>
    </subcellularLocation>
</comment>
<reference evidence="16" key="1">
    <citation type="submission" date="2020-11" db="EMBL/GenBank/DDBJ databases">
        <authorList>
            <person name="Tran Van P."/>
        </authorList>
    </citation>
    <scope>NUCLEOTIDE SEQUENCE</scope>
</reference>
<dbReference type="GO" id="GO:0000428">
    <property type="term" value="C:DNA-directed RNA polymerase complex"/>
    <property type="evidence" value="ECO:0007669"/>
    <property type="project" value="UniProtKB-KW"/>
</dbReference>
<dbReference type="InterPro" id="IPR007646">
    <property type="entry name" value="RNA_pol_Rpb2_4"/>
</dbReference>
<dbReference type="GO" id="GO:0003677">
    <property type="term" value="F:DNA binding"/>
    <property type="evidence" value="ECO:0007669"/>
    <property type="project" value="InterPro"/>
</dbReference>
<dbReference type="Pfam" id="PF04565">
    <property type="entry name" value="RNA_pol_Rpb2_3"/>
    <property type="match status" value="1"/>
</dbReference>
<dbReference type="InterPro" id="IPR037033">
    <property type="entry name" value="DNA-dir_RNAP_su2_hyb_sf"/>
</dbReference>
<evidence type="ECO:0000256" key="10">
    <source>
        <dbReference type="ARBA" id="ARBA00023163"/>
    </source>
</evidence>
<dbReference type="InterPro" id="IPR007121">
    <property type="entry name" value="RNA_pol_bsu_CS"/>
</dbReference>
<name>A0A7R9PVG2_9ACAR</name>
<dbReference type="Pfam" id="PF12885">
    <property type="entry name" value="TORC_M"/>
    <property type="match status" value="1"/>
</dbReference>
<dbReference type="InterPro" id="IPR007644">
    <property type="entry name" value="RNA_pol_bsu_protrusion"/>
</dbReference>
<keyword evidence="7 13" id="KW-0548">Nucleotidyltransferase</keyword>
<dbReference type="PANTHER" id="PTHR20856">
    <property type="entry name" value="DNA-DIRECTED RNA POLYMERASE I SUBUNIT 2"/>
    <property type="match status" value="1"/>
</dbReference>
<evidence type="ECO:0000256" key="7">
    <source>
        <dbReference type="ARBA" id="ARBA00022695"/>
    </source>
</evidence>
<dbReference type="InterPro" id="IPR028564">
    <property type="entry name" value="MT_TRM10-typ"/>
</dbReference>
<keyword evidence="6" id="KW-0949">S-adenosyl-L-methionine</keyword>
<dbReference type="Gene3D" id="3.50.50.60">
    <property type="entry name" value="FAD/NAD(P)-binding domain"/>
    <property type="match status" value="2"/>
</dbReference>
<dbReference type="FunFam" id="3.90.1800.10:FF:000002">
    <property type="entry name" value="DNA-directed RNA polymerase subunit beta"/>
    <property type="match status" value="1"/>
</dbReference>
<dbReference type="Proteomes" id="UP000759131">
    <property type="component" value="Unassembled WGS sequence"/>
</dbReference>
<feature type="compositionally biased region" description="Basic and acidic residues" evidence="14">
    <location>
        <begin position="1977"/>
        <end position="1995"/>
    </location>
</feature>
<dbReference type="EC" id="2.7.7.6" evidence="13"/>
<feature type="region of interest" description="Disordered" evidence="14">
    <location>
        <begin position="1977"/>
        <end position="2012"/>
    </location>
</feature>
<keyword evidence="4" id="KW-0489">Methyltransferase</keyword>
<dbReference type="InterPro" id="IPR014724">
    <property type="entry name" value="RNA_pol_RPB2_OB-fold"/>
</dbReference>
<comment type="function">
    <text evidence="13">DNA-dependent RNA polymerase catalyzes the transcription of DNA into RNA using the four ribonucleoside triphosphates as substrates.</text>
</comment>
<evidence type="ECO:0000256" key="6">
    <source>
        <dbReference type="ARBA" id="ARBA00022691"/>
    </source>
</evidence>
<dbReference type="FunFam" id="3.90.1100.10:FF:000021">
    <property type="entry name" value="DNA-directed RNA polymerase subunit beta"/>
    <property type="match status" value="1"/>
</dbReference>
<feature type="compositionally biased region" description="Polar residues" evidence="14">
    <location>
        <begin position="2290"/>
        <end position="2315"/>
    </location>
</feature>
<feature type="compositionally biased region" description="Low complexity" evidence="14">
    <location>
        <begin position="2509"/>
        <end position="2524"/>
    </location>
</feature>
<dbReference type="Gene3D" id="3.90.1070.20">
    <property type="match status" value="1"/>
</dbReference>
<dbReference type="GO" id="GO:0005634">
    <property type="term" value="C:nucleus"/>
    <property type="evidence" value="ECO:0007669"/>
    <property type="project" value="UniProtKB-SubCell"/>
</dbReference>
<dbReference type="Pfam" id="PF12884">
    <property type="entry name" value="TORC_N"/>
    <property type="match status" value="1"/>
</dbReference>
<keyword evidence="3 13" id="KW-0240">DNA-directed RNA polymerase</keyword>
<dbReference type="Gene3D" id="2.40.50.150">
    <property type="match status" value="1"/>
</dbReference>
<dbReference type="PROSITE" id="PS51675">
    <property type="entry name" value="SAM_MT_TRM10"/>
    <property type="match status" value="1"/>
</dbReference>
<dbReference type="GO" id="GO:0032259">
    <property type="term" value="P:methylation"/>
    <property type="evidence" value="ECO:0007669"/>
    <property type="project" value="UniProtKB-KW"/>
</dbReference>
<keyword evidence="8" id="KW-0479">Metal-binding</keyword>
<dbReference type="EMBL" id="CAJPIZ010000778">
    <property type="protein sequence ID" value="CAG2102263.1"/>
    <property type="molecule type" value="Genomic_DNA"/>
</dbReference>
<dbReference type="InterPro" id="IPR036188">
    <property type="entry name" value="FAD/NAD-bd_sf"/>
</dbReference>
<dbReference type="PROSITE" id="PS01166">
    <property type="entry name" value="RNA_POL_BETA"/>
    <property type="match status" value="1"/>
</dbReference>
<dbReference type="Gene3D" id="3.40.50.720">
    <property type="entry name" value="NAD(P)-binding Rossmann-like Domain"/>
    <property type="match status" value="2"/>
</dbReference>
<feature type="region of interest" description="Disordered" evidence="14">
    <location>
        <begin position="2508"/>
        <end position="2540"/>
    </location>
</feature>
<dbReference type="GO" id="GO:0008168">
    <property type="term" value="F:methyltransferase activity"/>
    <property type="evidence" value="ECO:0007669"/>
    <property type="project" value="UniProtKB-KW"/>
</dbReference>
<feature type="compositionally biased region" description="Polar residues" evidence="14">
    <location>
        <begin position="2438"/>
        <end position="2448"/>
    </location>
</feature>
<evidence type="ECO:0000256" key="3">
    <source>
        <dbReference type="ARBA" id="ARBA00022478"/>
    </source>
</evidence>
<protein>
    <recommendedName>
        <fullName evidence="13">DNA-directed RNA polymerase subunit beta</fullName>
        <ecNumber evidence="13">2.7.7.6</ecNumber>
    </recommendedName>
</protein>
<keyword evidence="17" id="KW-1185">Reference proteome</keyword>
<dbReference type="InterPro" id="IPR007641">
    <property type="entry name" value="RNA_pol_Rpb2_7"/>
</dbReference>
<dbReference type="InterPro" id="IPR024785">
    <property type="entry name" value="TORC_C"/>
</dbReference>
<dbReference type="InterPro" id="IPR024784">
    <property type="entry name" value="TORC_M"/>
</dbReference>
<evidence type="ECO:0000256" key="2">
    <source>
        <dbReference type="ARBA" id="ARBA00006835"/>
    </source>
</evidence>
<organism evidence="16">
    <name type="scientific">Medioppia subpectinata</name>
    <dbReference type="NCBI Taxonomy" id="1979941"/>
    <lineage>
        <taxon>Eukaryota</taxon>
        <taxon>Metazoa</taxon>
        <taxon>Ecdysozoa</taxon>
        <taxon>Arthropoda</taxon>
        <taxon>Chelicerata</taxon>
        <taxon>Arachnida</taxon>
        <taxon>Acari</taxon>
        <taxon>Acariformes</taxon>
        <taxon>Sarcoptiformes</taxon>
        <taxon>Oribatida</taxon>
        <taxon>Brachypylina</taxon>
        <taxon>Oppioidea</taxon>
        <taxon>Oppiidae</taxon>
        <taxon>Medioppia</taxon>
    </lineage>
</organism>
<dbReference type="Gene3D" id="3.90.1800.10">
    <property type="entry name" value="RNA polymerase alpha subunit dimerisation domain"/>
    <property type="match status" value="1"/>
</dbReference>
<sequence length="2610" mass="291195">MNSLFNSNNLWSFITRHHISRHWFSTGRQLWSQTNDHNQEVVEDNAEEVERHFADLSVKQFECLAKTADQMNDIEMILSSYEYAKYETQEVPSSLTLNDMRKLMALKTGGQRNRYMNSLYQKEIQSIHSKRLRAISKTLKEKELSDKWIHRKDNRTGLFDDNGDIAYGLWRNSLFARISPTDIRRYSVHRLQSAALFGQNIVFDLSCDPQMSQTNCAKNLTQLVKAYQTNRYSLSEPFNLHFANIDYKSMVWEAVQKNQLVANYPHFLSAFTPKSYLDLFDRKDLVYLSPKAVRDLKYESNKTYIIGFGDEYSYTRTDLTRVKAWNERIPMRRLPIDRYCLWSKGSKDLCSSVVLRILNDMSDGIGWQKAFERNISKNCFKTEEEIEAEELYHEVMVGSTGNACVSPVVRLQSTVRNASDSCETPIKVAVIGSGPSGFYTTQHLLKNPRVCVDIYEKFAVPFGLIRFGVAPDHQSVKNVINSFTTTASNKRVSFIGNVGIGSDISLQEIRDNYHAVVLCYGASQDRKLGIEGESLSQVVSARRFVGWYNGVPSDRHLDIHLNCETAVIIGQGNVAIDCARILLSDCQQILSSVVLGVNRFVSDNIFDKNAKVMTTEELEEIECGLVLTSIGYKAILIDKCLPFDEKKGTILNENGRVVGFETGLYCSGWAASGASGVILNTMNASIEVAKNILEDIDSNKLQINHKNGKQNIMKTLSSKGVKVIHFEDWKRIDQIEQHLGSTKGKIRLPQTKTIEDKWKLLPAFLEVRGLIKQHLDSFNHFIGKEIKSVLKANEKITCESDANWYVKYLDIRVGKPEIEEGFNVVRTTSPHECRLRDITYCAPINVDIEYMRGPQKVIRNDHTIGRMPIMLRSANCVLNSKTYNELVALDECPYDPGGYFVINGSEKVILIHEQLSRNRILIEEGPICQVTSTTTERKSRTNLIINKKGQIVMKHNSFLDEGIPVFIVFKAIGFESESEIVELICGSTSSTDGIDPSLLIPSLEVCHKFQIWTTDLALKYMANKLKSKTQFFGKPEWNSSDRRKPAVEIVRELLVNTVVAHIPVKDFNFRLKAIYLAQMVKRLILAMTDPSYIDDRDYYGNKRLELAGSLIAILFEDLLKRFNSELRTIADKNIPKIKVSQFDIVKHMRQDLITNGLINAIATGNWTLKRFKMERVGVSQVLSRLSYISCLGMMTRINSQFEKTRKTSGPRSLQASQWGLVCPCDTPEGESCGLIKNLALMTHITTDIDEEAIIRICLNIGLVQDIMLCSSGALINKNYLVFVNGLIIGVSIDPQRLVTSLRSLRRSNFMSEFVSISLNRLHRAVYIATDGGRLCRPYIIVNTRLGVPKVMSKHMVALNRGIMGFEDFIREGLVEYLDVNEASDAHIAINEDKIKAGVTTHLEIEPFTLLGVCAGVIPYPHCNQSPRNTYQCAMGKQAMGTIGLNQRQRIDTLLYLLSYPQRPVVKTKPIELIHYDKLPAGANAMVAVMSYSGFDIEDATVMNKASLDRGYGRCFVYRNQKCVLRSYSKFNNIKDRIMGPIVSADPPYNPIAKHACLDLDGIAAPGEVIANRTVLVNKSSPVISNIDDTSLPNAGGRPGMDSTTYKDCPVTYRGIEDVVVEKAMITSNSEESFLIKLLLRQMRRPEVGDKFSSRHGQKGVIGLIVPQEDLPFNVNGICPDMVMNPHGFPSRMTVGKLKELVAGKSALIAGTLHDGTVFGGTTIDEISDIMIKYGFNYNGKETLTSGITGEPLSAYIYFGPIYYQKLKHMVLDKIHGRSRGPRAVLTRQPTEGRARDGGLRLGEMERDCLIGHGVSMLLLERLLLSSDAFDVDVCTGCGLLGYQKWCAKCESSQTLASIQIPYAYKLLLQELQAMNIQPKLKLTNLNISEEMAANPRKFSEKIALHNQKQAEETAAFEQIMREVIGATRGPTYPKSQQHLHISSSMVCRAGSLPNVNQIGGNKSGIDLQSALNNLEDIKHGRDDRMGRRYTNDQKRNVVSPNSVSYLSPPPDTNWRRTNSDSALHHSALMSASPQLEAFQNSIPRRSTVHDVDSSMAVDDSAVIDSWDPGKQDRYDRYDKYILNAPLPDSSRPKSCEVPGIMICPTQEDYNSANNHLPHIPISSNTGSLPDLTSLHFPAPLSTPIDVDDQNPCIQSNSPYHSGPDSPYSPHSPHSNANLSPPPPMAIQQMNNNMLYQTHSGEFNSVSDSVAINNSNHRQMSPSPGPSPSPTSSRRRHHHNINNLVIGNPRHQHHSSGPHSQTGLTMDTSALTLNGNSHYVTSSGGPPMAYSSEQYQSLQHQSQNFVPSVPSQAQPKPQNPLPIRQPNSPLQPIPMGLHRSTTPSDHSCSAPASPVSHISPINSPGLPTNHLSKSPFTDNSYFNVQQTSVLQQQLEQFRMVSDKSNDPNDHYFMMSGNGTIHSSGSSASSSTGGLYMSSNTMQSSPRGLSDTTGVLNDYSSPHISQSLTNTCVNSHHTYSQPNTIYYTSSSSSVPLIESPTLAYNSKSVISSPNQYQQSNHSNQSQTPQTPTSIPDIILTGPNIDDPLLRGTDFAKDIGTAMASMSSSFDTDLFPSADEAMRAGLDPIDFDGLQILPDIDPNNEDAYRLERS</sequence>
<feature type="compositionally biased region" description="Low complexity" evidence="14">
    <location>
        <begin position="2157"/>
        <end position="2174"/>
    </location>
</feature>
<dbReference type="InterPro" id="IPR015712">
    <property type="entry name" value="DNA-dir_RNA_pol_su2"/>
</dbReference>
<dbReference type="SUPFAM" id="SSF51971">
    <property type="entry name" value="Nucleotide-binding domain"/>
    <property type="match status" value="1"/>
</dbReference>
<evidence type="ECO:0000256" key="11">
    <source>
        <dbReference type="ARBA" id="ARBA00023242"/>
    </source>
</evidence>
<dbReference type="EMBL" id="OC855353">
    <property type="protein sequence ID" value="CAD7621833.1"/>
    <property type="molecule type" value="Genomic_DNA"/>
</dbReference>
<dbReference type="Gene3D" id="3.40.1280.30">
    <property type="match status" value="1"/>
</dbReference>
<keyword evidence="10 13" id="KW-0804">Transcription</keyword>
<dbReference type="Pfam" id="PF04566">
    <property type="entry name" value="RNA_pol_Rpb2_4"/>
    <property type="match status" value="1"/>
</dbReference>
<evidence type="ECO:0000313" key="16">
    <source>
        <dbReference type="EMBL" id="CAD7621833.1"/>
    </source>
</evidence>
<gene>
    <name evidence="16" type="ORF">OSB1V03_LOCUS2303</name>
</gene>
<proteinExistence type="inferred from homology"/>
<evidence type="ECO:0000256" key="9">
    <source>
        <dbReference type="ARBA" id="ARBA00022833"/>
    </source>
</evidence>
<comment type="similarity">
    <text evidence="2 13">Belongs to the RNA polymerase beta chain family.</text>
</comment>
<evidence type="ECO:0000256" key="12">
    <source>
        <dbReference type="ARBA" id="ARBA00048552"/>
    </source>
</evidence>
<evidence type="ECO:0000256" key="14">
    <source>
        <dbReference type="SAM" id="MobiDB-lite"/>
    </source>
</evidence>
<dbReference type="GO" id="GO:0006351">
    <property type="term" value="P:DNA-templated transcription"/>
    <property type="evidence" value="ECO:0007669"/>
    <property type="project" value="InterPro"/>
</dbReference>
<dbReference type="InterPro" id="IPR007120">
    <property type="entry name" value="DNA-dir_RNAP_su2_dom"/>
</dbReference>
<feature type="compositionally biased region" description="Polar residues" evidence="14">
    <location>
        <begin position="2256"/>
        <end position="2283"/>
    </location>
</feature>
<dbReference type="CDD" id="cd00653">
    <property type="entry name" value="RNA_pol_B_RPB2"/>
    <property type="match status" value="1"/>
</dbReference>
<evidence type="ECO:0000256" key="5">
    <source>
        <dbReference type="ARBA" id="ARBA00022679"/>
    </source>
</evidence>
<keyword evidence="11" id="KW-0539">Nucleus</keyword>
<dbReference type="Pfam" id="PF00562">
    <property type="entry name" value="RNA_pol_Rpb2_6"/>
    <property type="match status" value="1"/>
</dbReference>
<dbReference type="InterPro" id="IPR007645">
    <property type="entry name" value="RNA_pol_Rpb2_3"/>
</dbReference>
<dbReference type="GO" id="GO:0051289">
    <property type="term" value="P:protein homotetramerization"/>
    <property type="evidence" value="ECO:0007669"/>
    <property type="project" value="InterPro"/>
</dbReference>
<feature type="compositionally biased region" description="Polar residues" evidence="14">
    <location>
        <begin position="1996"/>
        <end position="2005"/>
    </location>
</feature>
<evidence type="ECO:0000256" key="8">
    <source>
        <dbReference type="ARBA" id="ARBA00022723"/>
    </source>
</evidence>
<dbReference type="Gene3D" id="3.90.1110.10">
    <property type="entry name" value="RNA polymerase Rpb2, domain 2"/>
    <property type="match status" value="1"/>
</dbReference>
<dbReference type="GO" id="GO:0008140">
    <property type="term" value="F:cAMP response element binding protein binding"/>
    <property type="evidence" value="ECO:0007669"/>
    <property type="project" value="InterPro"/>
</dbReference>
<dbReference type="GO" id="GO:0032549">
    <property type="term" value="F:ribonucleoside binding"/>
    <property type="evidence" value="ECO:0007669"/>
    <property type="project" value="InterPro"/>
</dbReference>
<dbReference type="SUPFAM" id="SSF64484">
    <property type="entry name" value="beta and beta-prime subunits of DNA dependent RNA-polymerase"/>
    <property type="match status" value="1"/>
</dbReference>
<dbReference type="InterPro" id="IPR007642">
    <property type="entry name" value="RNA_pol_Rpb2_2"/>
</dbReference>
<keyword evidence="9" id="KW-0862">Zinc</keyword>
<dbReference type="Gene3D" id="3.90.1100.10">
    <property type="match status" value="1"/>
</dbReference>
<dbReference type="Pfam" id="PF04561">
    <property type="entry name" value="RNA_pol_Rpb2_2"/>
    <property type="match status" value="1"/>
</dbReference>
<evidence type="ECO:0000256" key="13">
    <source>
        <dbReference type="RuleBase" id="RU363031"/>
    </source>
</evidence>
<feature type="compositionally biased region" description="Low complexity" evidence="14">
    <location>
        <begin position="2421"/>
        <end position="2437"/>
    </location>
</feature>
<dbReference type="Pfam" id="PF12886">
    <property type="entry name" value="TORC_C"/>
    <property type="match status" value="1"/>
</dbReference>
<dbReference type="GO" id="GO:0003899">
    <property type="term" value="F:DNA-directed RNA polymerase activity"/>
    <property type="evidence" value="ECO:0007669"/>
    <property type="project" value="UniProtKB-EC"/>
</dbReference>
<accession>A0A7R9PVG2</accession>
<dbReference type="InterPro" id="IPR037034">
    <property type="entry name" value="RNA_pol_Rpb2_2_sf"/>
</dbReference>
<comment type="catalytic activity">
    <reaction evidence="12 13">
        <text>RNA(n) + a ribonucleoside 5'-triphosphate = RNA(n+1) + diphosphate</text>
        <dbReference type="Rhea" id="RHEA:21248"/>
        <dbReference type="Rhea" id="RHEA-COMP:14527"/>
        <dbReference type="Rhea" id="RHEA-COMP:17342"/>
        <dbReference type="ChEBI" id="CHEBI:33019"/>
        <dbReference type="ChEBI" id="CHEBI:61557"/>
        <dbReference type="ChEBI" id="CHEBI:140395"/>
        <dbReference type="EC" id="2.7.7.6"/>
    </reaction>
</comment>
<dbReference type="FunFam" id="2.40.270.10:FF:000011">
    <property type="entry name" value="DNA-directed RNA polymerase subunit beta"/>
    <property type="match status" value="1"/>
</dbReference>
<evidence type="ECO:0000256" key="1">
    <source>
        <dbReference type="ARBA" id="ARBA00004123"/>
    </source>
</evidence>
<evidence type="ECO:0000259" key="15">
    <source>
        <dbReference type="PROSITE" id="PS51675"/>
    </source>
</evidence>
<dbReference type="PRINTS" id="PR00419">
    <property type="entry name" value="ADXRDTASE"/>
</dbReference>
<dbReference type="Pfam" id="PF04560">
    <property type="entry name" value="RNA_pol_Rpb2_7"/>
    <property type="match status" value="1"/>
</dbReference>
<dbReference type="InterPro" id="IPR038459">
    <property type="entry name" value="MT_TRM10-typ_sf"/>
</dbReference>
<dbReference type="GO" id="GO:0046872">
    <property type="term" value="F:metal ion binding"/>
    <property type="evidence" value="ECO:0007669"/>
    <property type="project" value="UniProtKB-KW"/>
</dbReference>
<dbReference type="Pfam" id="PF04563">
    <property type="entry name" value="RNA_pol_Rpb2_1"/>
    <property type="match status" value="1"/>
</dbReference>
<feature type="region of interest" description="Disordered" evidence="14">
    <location>
        <begin position="2213"/>
        <end position="2366"/>
    </location>
</feature>
<evidence type="ECO:0000313" key="17">
    <source>
        <dbReference type="Proteomes" id="UP000759131"/>
    </source>
</evidence>
<keyword evidence="5 13" id="KW-0808">Transferase</keyword>
<dbReference type="Pfam" id="PF04567">
    <property type="entry name" value="RNA_pol_Rpb2_5"/>
    <property type="match status" value="1"/>
</dbReference>
<feature type="domain" description="SAM-dependent MTase TRM10-type" evidence="15">
    <location>
        <begin position="187"/>
        <end position="382"/>
    </location>
</feature>
<dbReference type="InterPro" id="IPR024783">
    <property type="entry name" value="TORC_N"/>
</dbReference>
<evidence type="ECO:0000256" key="4">
    <source>
        <dbReference type="ARBA" id="ARBA00022603"/>
    </source>
</evidence>
<dbReference type="FunFam" id="2.40.270.10:FF:000006">
    <property type="entry name" value="DNA-directed RNA polymerase subunit beta"/>
    <property type="match status" value="1"/>
</dbReference>
<dbReference type="Gene3D" id="2.40.270.10">
    <property type="entry name" value="DNA-directed RNA polymerase, subunit 2, domain 6"/>
    <property type="match status" value="1"/>
</dbReference>